<feature type="chain" id="PRO_5020735519" evidence="1">
    <location>
        <begin position="24"/>
        <end position="302"/>
    </location>
</feature>
<name>A0A4Q1C927_9BACT</name>
<feature type="signal peptide" evidence="1">
    <location>
        <begin position="1"/>
        <end position="23"/>
    </location>
</feature>
<sequence>MKSRLPFALLGAVLAAALPRILAAEDEITAVSASVYNGYQRTLLADGSFKPELIAFGEGGLAATASKDPDLEGMSFPQIARTLAPALARQGYVSNPDPEKTDLLVMVYWGGTATDSRTAAGFAMGAAPMRPPPPPPRVIAVGRVRVYVPNNAPASAPPPSPDQGAYDTMASMQNRERDRDNQRTAHLLGYGDAFERASRQPNGRTYLDLVDELEDPRYYVILQAYDFRLLWKEKKHRLLWETRFSIRARGHAFDGALNAMTLAAARHFGRATSGLDRLGPPAGEVKLGDPVFKEYLEPGAKP</sequence>
<evidence type="ECO:0000313" key="2">
    <source>
        <dbReference type="EMBL" id="RXK55376.1"/>
    </source>
</evidence>
<keyword evidence="3" id="KW-1185">Reference proteome</keyword>
<proteinExistence type="predicted"/>
<dbReference type="RefSeq" id="WP_129046741.1">
    <property type="nucleotide sequence ID" value="NZ_SDHX01000001.1"/>
</dbReference>
<organism evidence="2 3">
    <name type="scientific">Oleiharenicola lentus</name>
    <dbReference type="NCBI Taxonomy" id="2508720"/>
    <lineage>
        <taxon>Bacteria</taxon>
        <taxon>Pseudomonadati</taxon>
        <taxon>Verrucomicrobiota</taxon>
        <taxon>Opitutia</taxon>
        <taxon>Opitutales</taxon>
        <taxon>Opitutaceae</taxon>
        <taxon>Oleiharenicola</taxon>
    </lineage>
</organism>
<gene>
    <name evidence="2" type="ORF">ESB00_05615</name>
</gene>
<dbReference type="AlphaFoldDB" id="A0A4Q1C927"/>
<dbReference type="EMBL" id="SDHX01000001">
    <property type="protein sequence ID" value="RXK55376.1"/>
    <property type="molecule type" value="Genomic_DNA"/>
</dbReference>
<comment type="caution">
    <text evidence="2">The sequence shown here is derived from an EMBL/GenBank/DDBJ whole genome shotgun (WGS) entry which is preliminary data.</text>
</comment>
<evidence type="ECO:0000256" key="1">
    <source>
        <dbReference type="SAM" id="SignalP"/>
    </source>
</evidence>
<reference evidence="2 3" key="1">
    <citation type="submission" date="2019-01" db="EMBL/GenBank/DDBJ databases">
        <title>Lacunisphaera sp. strain TWA-58.</title>
        <authorList>
            <person name="Chen W.-M."/>
        </authorList>
    </citation>
    <scope>NUCLEOTIDE SEQUENCE [LARGE SCALE GENOMIC DNA]</scope>
    <source>
        <strain evidence="2 3">TWA-58</strain>
    </source>
</reference>
<protein>
    <submittedName>
        <fullName evidence="2">Uncharacterized protein</fullName>
    </submittedName>
</protein>
<evidence type="ECO:0000313" key="3">
    <source>
        <dbReference type="Proteomes" id="UP000290218"/>
    </source>
</evidence>
<dbReference type="Proteomes" id="UP000290218">
    <property type="component" value="Unassembled WGS sequence"/>
</dbReference>
<accession>A0A4Q1C927</accession>
<keyword evidence="1" id="KW-0732">Signal</keyword>